<feature type="signal peptide" evidence="1">
    <location>
        <begin position="1"/>
        <end position="24"/>
    </location>
</feature>
<gene>
    <name evidence="2" type="ORF">GGQ93_001630</name>
</gene>
<keyword evidence="1" id="KW-0732">Signal</keyword>
<evidence type="ECO:0000256" key="1">
    <source>
        <dbReference type="SAM" id="SignalP"/>
    </source>
</evidence>
<dbReference type="InterPro" id="IPR046596">
    <property type="entry name" value="DUF6655"/>
</dbReference>
<protein>
    <recommendedName>
        <fullName evidence="4">DUF4136 domain-containing protein</fullName>
    </recommendedName>
</protein>
<evidence type="ECO:0000313" key="2">
    <source>
        <dbReference type="EMBL" id="MBB5739916.1"/>
    </source>
</evidence>
<dbReference type="AlphaFoldDB" id="A0A7W9F8A9"/>
<dbReference type="RefSeq" id="WP_054764475.1">
    <property type="nucleotide sequence ID" value="NZ_CAJFZW010000039.1"/>
</dbReference>
<accession>A0A7W9F8A9</accession>
<organism evidence="2 3">
    <name type="scientific">Brevundimonas aurantiaca</name>
    <dbReference type="NCBI Taxonomy" id="74316"/>
    <lineage>
        <taxon>Bacteria</taxon>
        <taxon>Pseudomonadati</taxon>
        <taxon>Pseudomonadota</taxon>
        <taxon>Alphaproteobacteria</taxon>
        <taxon>Caulobacterales</taxon>
        <taxon>Caulobacteraceae</taxon>
        <taxon>Brevundimonas</taxon>
    </lineage>
</organism>
<feature type="chain" id="PRO_5030511023" description="DUF4136 domain-containing protein" evidence="1">
    <location>
        <begin position="25"/>
        <end position="211"/>
    </location>
</feature>
<proteinExistence type="predicted"/>
<dbReference type="EMBL" id="JACHOQ010000003">
    <property type="protein sequence ID" value="MBB5739916.1"/>
    <property type="molecule type" value="Genomic_DNA"/>
</dbReference>
<dbReference type="Pfam" id="PF20360">
    <property type="entry name" value="DUF6655"/>
    <property type="match status" value="1"/>
</dbReference>
<evidence type="ECO:0000313" key="3">
    <source>
        <dbReference type="Proteomes" id="UP000527324"/>
    </source>
</evidence>
<sequence>MGGFRATSARLVAALSMTALLASACASTTESNIGRTATENLLLARAADKAVEGLSLPLPTGATVFVDETYFQTENSRYAISAIRGALSDAGYRLTRTREDADAVFEIRTGALALEQMRRVFGIPEMRIPINENFNVVSLPELSVYSNRDRAGVAEFSGFLYEAKTGAPLGAVLPMIGQYRIRSHKLFMIVTWGQQQAQPGQRDPGSSWTEF</sequence>
<dbReference type="Proteomes" id="UP000527324">
    <property type="component" value="Unassembled WGS sequence"/>
</dbReference>
<dbReference type="PROSITE" id="PS51257">
    <property type="entry name" value="PROKAR_LIPOPROTEIN"/>
    <property type="match status" value="1"/>
</dbReference>
<evidence type="ECO:0008006" key="4">
    <source>
        <dbReference type="Google" id="ProtNLM"/>
    </source>
</evidence>
<keyword evidence="3" id="KW-1185">Reference proteome</keyword>
<name>A0A7W9F8A9_9CAUL</name>
<dbReference type="GeneID" id="88840478"/>
<reference evidence="2 3" key="1">
    <citation type="submission" date="2020-08" db="EMBL/GenBank/DDBJ databases">
        <title>Genomic Encyclopedia of Type Strains, Phase IV (KMG-IV): sequencing the most valuable type-strain genomes for metagenomic binning, comparative biology and taxonomic classification.</title>
        <authorList>
            <person name="Goeker M."/>
        </authorList>
    </citation>
    <scope>NUCLEOTIDE SEQUENCE [LARGE SCALE GENOMIC DNA]</scope>
    <source>
        <strain evidence="2 3">DSM 4731</strain>
    </source>
</reference>
<comment type="caution">
    <text evidence="2">The sequence shown here is derived from an EMBL/GenBank/DDBJ whole genome shotgun (WGS) entry which is preliminary data.</text>
</comment>